<dbReference type="AlphaFoldDB" id="A0A0F8A0U6"/>
<gene>
    <name evidence="2" type="ORF">HIM_11745</name>
</gene>
<feature type="region of interest" description="Disordered" evidence="1">
    <location>
        <begin position="99"/>
        <end position="129"/>
    </location>
</feature>
<dbReference type="OrthoDB" id="41532at2759"/>
<protein>
    <submittedName>
        <fullName evidence="2">Uncharacterized protein</fullName>
    </submittedName>
</protein>
<evidence type="ECO:0000313" key="3">
    <source>
        <dbReference type="Proteomes" id="UP000054481"/>
    </source>
</evidence>
<dbReference type="EMBL" id="KQ030800">
    <property type="protein sequence ID" value="KJZ68864.1"/>
    <property type="molecule type" value="Genomic_DNA"/>
</dbReference>
<evidence type="ECO:0000256" key="1">
    <source>
        <dbReference type="SAM" id="MobiDB-lite"/>
    </source>
</evidence>
<keyword evidence="3" id="KW-1185">Reference proteome</keyword>
<sequence length="129" mass="14056">MVQPDEAGLDFYLTRYKPFRLGALQRDPSCFSSTHAREASFTDDVWRDRLLRPTAKTFVAVVREMRAIVSSVTVVLGTPMPPELVSRLAAAAATLDRQRRVHGARGEAPRHRAGGIGGSVAARRGRGGV</sequence>
<name>A0A0F8A0U6_9HYPO</name>
<organism evidence="2 3">
    <name type="scientific">Hirsutella minnesotensis 3608</name>
    <dbReference type="NCBI Taxonomy" id="1043627"/>
    <lineage>
        <taxon>Eukaryota</taxon>
        <taxon>Fungi</taxon>
        <taxon>Dikarya</taxon>
        <taxon>Ascomycota</taxon>
        <taxon>Pezizomycotina</taxon>
        <taxon>Sordariomycetes</taxon>
        <taxon>Hypocreomycetidae</taxon>
        <taxon>Hypocreales</taxon>
        <taxon>Ophiocordycipitaceae</taxon>
        <taxon>Hirsutella</taxon>
    </lineage>
</organism>
<dbReference type="Proteomes" id="UP000054481">
    <property type="component" value="Unassembled WGS sequence"/>
</dbReference>
<evidence type="ECO:0000313" key="2">
    <source>
        <dbReference type="EMBL" id="KJZ68864.1"/>
    </source>
</evidence>
<proteinExistence type="predicted"/>
<reference evidence="2 3" key="1">
    <citation type="journal article" date="2014" name="Genome Biol. Evol.">
        <title>Comparative genomics and transcriptomics analyses reveal divergent lifestyle features of nematode endoparasitic fungus Hirsutella minnesotensis.</title>
        <authorList>
            <person name="Lai Y."/>
            <person name="Liu K."/>
            <person name="Zhang X."/>
            <person name="Zhang X."/>
            <person name="Li K."/>
            <person name="Wang N."/>
            <person name="Shu C."/>
            <person name="Wu Y."/>
            <person name="Wang C."/>
            <person name="Bushley K.E."/>
            <person name="Xiang M."/>
            <person name="Liu X."/>
        </authorList>
    </citation>
    <scope>NUCLEOTIDE SEQUENCE [LARGE SCALE GENOMIC DNA]</scope>
    <source>
        <strain evidence="2 3">3608</strain>
    </source>
</reference>
<accession>A0A0F8A0U6</accession>